<sequence length="1077" mass="117469">MAQSVHLNQNLPDLGGPFLYRDQDDNEKTSYSVETPYGFQLDLDFLKYVDDIQSGQTLRKVPVHRKPKTTKLSTSSLRSPSSQNSGWTSTESLTSTTSEDGKVGPPFLPRVRSQSSSSEVREHLSVHTSNPVSPTPIISLLPPPSPKSFIRNHRVEKTLLETSKRLEQEQLGLQNPREGSSRARLPSGSSKVNATLSTPGSSSLNQLCTSIPQNGGGDGPIILSPSFAGQVRTSPLNSGRSTPATNISPAHLQYVREQMAAALRQLKELEEQVKTIPILQMKISTLKKQKDKLLSDLQKKREQELDETSDFRQRSYSAGNMVESDGDSKTSLEFFAESDSEVESVKTRTSKISELRKLTEKLAVSERSGRSSKPGSAREMSPSAMHKNEKLCKSVGVGEEIAMNDAVFFYRSQKPSQDAAVGNEVETKHAEVWVMESMLGLVPETEKEISLLQHTIEHQRGVISLLEGHLREATQELEKLRVEVCCRRSKDLVDQEVMAIPLMQDAYTDAVVAVCHQAVGNHLELSDIGVHCLPQMASVGVNSYSESVEVAAGPDSLVEYQHKDTQTNFKTRNEVLNNSTALSIDTVSEQIDGCPTQSKLESMALPRKELKVEENKQDVPTQAAKCEKSRKITISEKKVVTLSSSLGVAKDQCLIIQNSSKAFHSVSHKEVEVKELEDASPSSPTASALKSIMKRKDGSSKSGSSTGKKSLQFVGVLNGEYETSSSEDSSDNEDEEDDSSSDKVCGDSSDSDVLNYIDTSEEELNVNMDDTDSDTEPTAPGKEKKKKTERHAKKEERALLGPGEVKSKFELSLKMKEACLIVKKHLSDPSAMKTKEAISSTQTIQHEWFRVSSQKTSLPDTVANYLSAFAEVSTAILSFVVNLADGNGNTALHYSVSHSNFQIVKLLLDTEVCNVDRQNKAGYTAIMLAALAAVEMEEDMKVVRRLFSMGNVNAKASQAGQTALMLAVSHGRQEMVKGLLACGANVNIQDDEGSTALMCASEHGRVETVKVLLAQPGCDVSITDNDGSSALSIALEAAQHDIAVLLYAHSNFSKAHSPQATPDPGMKNLTNPTKPEP</sequence>
<comment type="caution">
    <text evidence="7">The sequence shown here is derived from an EMBL/GenBank/DDBJ whole genome shotgun (WGS) entry which is preliminary data.</text>
</comment>
<feature type="compositionally biased region" description="Low complexity" evidence="6">
    <location>
        <begin position="70"/>
        <end position="98"/>
    </location>
</feature>
<dbReference type="Pfam" id="PF12075">
    <property type="entry name" value="KN_motif"/>
    <property type="match status" value="1"/>
</dbReference>
<keyword evidence="1" id="KW-0597">Phosphoprotein</keyword>
<dbReference type="InterPro" id="IPR047184">
    <property type="entry name" value="KANK1-4"/>
</dbReference>
<dbReference type="AlphaFoldDB" id="A0AAV7KNF9"/>
<keyword evidence="8" id="KW-1185">Reference proteome</keyword>
<feature type="compositionally biased region" description="Basic and acidic residues" evidence="6">
    <location>
        <begin position="300"/>
        <end position="313"/>
    </location>
</feature>
<dbReference type="PANTHER" id="PTHR24168">
    <property type="entry name" value="KN MOTIF AND ANKYRIN REPEAT DOMAIN-CONTAINING"/>
    <property type="match status" value="1"/>
</dbReference>
<dbReference type="EMBL" id="JANPWB010000016">
    <property type="protein sequence ID" value="KAJ1080490.1"/>
    <property type="molecule type" value="Genomic_DNA"/>
</dbReference>
<dbReference type="GO" id="GO:0030837">
    <property type="term" value="P:negative regulation of actin filament polymerization"/>
    <property type="evidence" value="ECO:0007669"/>
    <property type="project" value="InterPro"/>
</dbReference>
<dbReference type="Pfam" id="PF12796">
    <property type="entry name" value="Ank_2"/>
    <property type="match status" value="1"/>
</dbReference>
<dbReference type="InterPro" id="IPR021939">
    <property type="entry name" value="KN_motif"/>
</dbReference>
<feature type="compositionally biased region" description="Low complexity" evidence="6">
    <location>
        <begin position="700"/>
        <end position="710"/>
    </location>
</feature>
<keyword evidence="2" id="KW-0677">Repeat</keyword>
<dbReference type="FunFam" id="1.25.40.20:FF:000017">
    <property type="entry name" value="KN motif and ankyrin repeat domain-containing protein 1"/>
    <property type="match status" value="1"/>
</dbReference>
<organism evidence="7 8">
    <name type="scientific">Pleurodeles waltl</name>
    <name type="common">Iberian ribbed newt</name>
    <dbReference type="NCBI Taxonomy" id="8319"/>
    <lineage>
        <taxon>Eukaryota</taxon>
        <taxon>Metazoa</taxon>
        <taxon>Chordata</taxon>
        <taxon>Craniata</taxon>
        <taxon>Vertebrata</taxon>
        <taxon>Euteleostomi</taxon>
        <taxon>Amphibia</taxon>
        <taxon>Batrachia</taxon>
        <taxon>Caudata</taxon>
        <taxon>Salamandroidea</taxon>
        <taxon>Salamandridae</taxon>
        <taxon>Pleurodelinae</taxon>
        <taxon>Pleurodeles</taxon>
    </lineage>
</organism>
<feature type="compositionally biased region" description="Acidic residues" evidence="6">
    <location>
        <begin position="759"/>
        <end position="775"/>
    </location>
</feature>
<dbReference type="Pfam" id="PF00023">
    <property type="entry name" value="Ank"/>
    <property type="match status" value="1"/>
</dbReference>
<evidence type="ECO:0000313" key="8">
    <source>
        <dbReference type="Proteomes" id="UP001066276"/>
    </source>
</evidence>
<feature type="compositionally biased region" description="Polar residues" evidence="6">
    <location>
        <begin position="1068"/>
        <end position="1077"/>
    </location>
</feature>
<evidence type="ECO:0000313" key="7">
    <source>
        <dbReference type="EMBL" id="KAJ1080490.1"/>
    </source>
</evidence>
<feature type="compositionally biased region" description="Acidic residues" evidence="6">
    <location>
        <begin position="728"/>
        <end position="739"/>
    </location>
</feature>
<dbReference type="Gene3D" id="1.25.40.20">
    <property type="entry name" value="Ankyrin repeat-containing domain"/>
    <property type="match status" value="1"/>
</dbReference>
<feature type="region of interest" description="Disordered" evidence="6">
    <location>
        <begin position="1"/>
        <end position="23"/>
    </location>
</feature>
<dbReference type="Proteomes" id="UP001066276">
    <property type="component" value="Chromosome 12"/>
</dbReference>
<dbReference type="SUPFAM" id="SSF48403">
    <property type="entry name" value="Ankyrin repeat"/>
    <property type="match status" value="1"/>
</dbReference>
<dbReference type="PROSITE" id="PS50297">
    <property type="entry name" value="ANK_REP_REGION"/>
    <property type="match status" value="2"/>
</dbReference>
<dbReference type="InterPro" id="IPR002110">
    <property type="entry name" value="Ankyrin_rpt"/>
</dbReference>
<feature type="region of interest" description="Disordered" evidence="6">
    <location>
        <begin position="167"/>
        <end position="218"/>
    </location>
</feature>
<dbReference type="SMART" id="SM00248">
    <property type="entry name" value="ANK"/>
    <property type="match status" value="5"/>
</dbReference>
<evidence type="ECO:0000256" key="5">
    <source>
        <dbReference type="PROSITE-ProRule" id="PRU00023"/>
    </source>
</evidence>
<gene>
    <name evidence="7" type="ORF">NDU88_000689</name>
</gene>
<dbReference type="GO" id="GO:0005737">
    <property type="term" value="C:cytoplasm"/>
    <property type="evidence" value="ECO:0007669"/>
    <property type="project" value="TreeGrafter"/>
</dbReference>
<feature type="repeat" description="ANK" evidence="5">
    <location>
        <begin position="959"/>
        <end position="991"/>
    </location>
</feature>
<evidence type="ECO:0000256" key="1">
    <source>
        <dbReference type="ARBA" id="ARBA00022553"/>
    </source>
</evidence>
<feature type="repeat" description="ANK" evidence="5">
    <location>
        <begin position="887"/>
        <end position="909"/>
    </location>
</feature>
<proteinExistence type="predicted"/>
<reference evidence="7" key="1">
    <citation type="journal article" date="2022" name="bioRxiv">
        <title>Sequencing and chromosome-scale assembly of the giantPleurodeles waltlgenome.</title>
        <authorList>
            <person name="Brown T."/>
            <person name="Elewa A."/>
            <person name="Iarovenko S."/>
            <person name="Subramanian E."/>
            <person name="Araus A.J."/>
            <person name="Petzold A."/>
            <person name="Susuki M."/>
            <person name="Suzuki K.-i.T."/>
            <person name="Hayashi T."/>
            <person name="Toyoda A."/>
            <person name="Oliveira C."/>
            <person name="Osipova E."/>
            <person name="Leigh N.D."/>
            <person name="Simon A."/>
            <person name="Yun M.H."/>
        </authorList>
    </citation>
    <scope>NUCLEOTIDE SEQUENCE</scope>
    <source>
        <strain evidence="7">20211129_DDA</strain>
        <tissue evidence="7">Liver</tissue>
    </source>
</reference>
<dbReference type="PROSITE" id="PS50088">
    <property type="entry name" value="ANK_REPEAT"/>
    <property type="match status" value="3"/>
</dbReference>
<accession>A0AAV7KNF9</accession>
<feature type="compositionally biased region" description="Polar residues" evidence="6">
    <location>
        <begin position="187"/>
        <end position="213"/>
    </location>
</feature>
<dbReference type="InterPro" id="IPR036770">
    <property type="entry name" value="Ankyrin_rpt-contain_sf"/>
</dbReference>
<feature type="compositionally biased region" description="Low complexity" evidence="6">
    <location>
        <begin position="131"/>
        <end position="140"/>
    </location>
</feature>
<keyword evidence="3 5" id="KW-0040">ANK repeat</keyword>
<feature type="region of interest" description="Disordered" evidence="6">
    <location>
        <begin position="674"/>
        <end position="797"/>
    </location>
</feature>
<feature type="compositionally biased region" description="Polar residues" evidence="6">
    <location>
        <begin position="1"/>
        <end position="11"/>
    </location>
</feature>
<feature type="region of interest" description="Disordered" evidence="6">
    <location>
        <begin position="300"/>
        <end position="328"/>
    </location>
</feature>
<evidence type="ECO:0000256" key="6">
    <source>
        <dbReference type="SAM" id="MobiDB-lite"/>
    </source>
</evidence>
<feature type="repeat" description="ANK" evidence="5">
    <location>
        <begin position="992"/>
        <end position="1025"/>
    </location>
</feature>
<keyword evidence="4" id="KW-0175">Coiled coil</keyword>
<name>A0AAV7KNF9_PLEWA</name>
<evidence type="ECO:0000256" key="4">
    <source>
        <dbReference type="ARBA" id="ARBA00023054"/>
    </source>
</evidence>
<dbReference type="GO" id="GO:0005856">
    <property type="term" value="C:cytoskeleton"/>
    <property type="evidence" value="ECO:0007669"/>
    <property type="project" value="TreeGrafter"/>
</dbReference>
<feature type="region of interest" description="Disordered" evidence="6">
    <location>
        <begin position="59"/>
        <end position="149"/>
    </location>
</feature>
<feature type="region of interest" description="Disordered" evidence="6">
    <location>
        <begin position="363"/>
        <end position="386"/>
    </location>
</feature>
<protein>
    <submittedName>
        <fullName evidence="7">Uncharacterized protein</fullName>
    </submittedName>
</protein>
<evidence type="ECO:0000256" key="2">
    <source>
        <dbReference type="ARBA" id="ARBA00022737"/>
    </source>
</evidence>
<evidence type="ECO:0000256" key="3">
    <source>
        <dbReference type="ARBA" id="ARBA00023043"/>
    </source>
</evidence>
<feature type="region of interest" description="Disordered" evidence="6">
    <location>
        <begin position="1054"/>
        <end position="1077"/>
    </location>
</feature>
<dbReference type="PANTHER" id="PTHR24168:SF23">
    <property type="entry name" value="KN MOTIF AND ANKYRIN REPEAT DOMAIN-CONTAINING PROTEIN 3"/>
    <property type="match status" value="1"/>
</dbReference>